<dbReference type="STRING" id="484498.SAMN05421686_11199"/>
<proteinExistence type="inferred from homology"/>
<dbReference type="Gene3D" id="3.40.50.720">
    <property type="entry name" value="NAD(P)-binding Rossmann-like Domain"/>
    <property type="match status" value="1"/>
</dbReference>
<protein>
    <submittedName>
        <fullName evidence="4">Short-chain dehydrogenase</fullName>
    </submittedName>
</protein>
<dbReference type="EMBL" id="FTOH01000011">
    <property type="protein sequence ID" value="SIT14537.1"/>
    <property type="molecule type" value="Genomic_DNA"/>
</dbReference>
<dbReference type="InterPro" id="IPR002347">
    <property type="entry name" value="SDR_fam"/>
</dbReference>
<dbReference type="AlphaFoldDB" id="A0A1N7PVS3"/>
<evidence type="ECO:0000313" key="5">
    <source>
        <dbReference type="Proteomes" id="UP000185639"/>
    </source>
</evidence>
<dbReference type="InterPro" id="IPR036291">
    <property type="entry name" value="NAD(P)-bd_dom_sf"/>
</dbReference>
<keyword evidence="5" id="KW-1185">Reference proteome</keyword>
<dbReference type="CDD" id="cd05374">
    <property type="entry name" value="17beta-HSD-like_SDR_c"/>
    <property type="match status" value="1"/>
</dbReference>
<dbReference type="GO" id="GO:0016491">
    <property type="term" value="F:oxidoreductase activity"/>
    <property type="evidence" value="ECO:0007669"/>
    <property type="project" value="UniProtKB-KW"/>
</dbReference>
<dbReference type="Pfam" id="PF00106">
    <property type="entry name" value="adh_short"/>
    <property type="match status" value="1"/>
</dbReference>
<evidence type="ECO:0000256" key="2">
    <source>
        <dbReference type="ARBA" id="ARBA00023002"/>
    </source>
</evidence>
<dbReference type="PRINTS" id="PR00081">
    <property type="entry name" value="GDHRDH"/>
</dbReference>
<name>A0A1N7PVS3_9GAMM</name>
<sequence>MTTRNVFITGCSTGIGRALARACISRGDTVVATARNVDDLQYLDHDNAIRMALDVNDDSAIERVFEEISARLGHIDLLINNAGYAAMGPVTELSREMLLRQFETNVLAPVSITQQALPMLRASDHAQVVNIGSVSGILTTPFSGAYCATKAALHSLSDAMRMELAPFGIEVITVQPGAIQSSFGDNSLAGVSALLTPDSLFKAVEDKIRERAVASQQNPTTAEAFAKEMLLRIQGRPAPEIRIGNGSTALPLMKRWLPLRVLDRILSRKFGLDQLKG</sequence>
<accession>A0A1N7PVS3</accession>
<dbReference type="PRINTS" id="PR00080">
    <property type="entry name" value="SDRFAMILY"/>
</dbReference>
<comment type="similarity">
    <text evidence="1 3">Belongs to the short-chain dehydrogenases/reductases (SDR) family.</text>
</comment>
<evidence type="ECO:0000313" key="4">
    <source>
        <dbReference type="EMBL" id="SIT14537.1"/>
    </source>
</evidence>
<organism evidence="4 5">
    <name type="scientific">Thalassolituus maritimus</name>
    <dbReference type="NCBI Taxonomy" id="484498"/>
    <lineage>
        <taxon>Bacteria</taxon>
        <taxon>Pseudomonadati</taxon>
        <taxon>Pseudomonadota</taxon>
        <taxon>Gammaproteobacteria</taxon>
        <taxon>Oceanospirillales</taxon>
        <taxon>Oceanospirillaceae</taxon>
        <taxon>Thalassolituus</taxon>
    </lineage>
</organism>
<dbReference type="NCBIfam" id="NF004284">
    <property type="entry name" value="PRK05693.1"/>
    <property type="match status" value="1"/>
</dbReference>
<keyword evidence="2" id="KW-0560">Oxidoreductase</keyword>
<reference evidence="5" key="1">
    <citation type="submission" date="2017-01" db="EMBL/GenBank/DDBJ databases">
        <authorList>
            <person name="Varghese N."/>
            <person name="Submissions S."/>
        </authorList>
    </citation>
    <scope>NUCLEOTIDE SEQUENCE [LARGE SCALE GENOMIC DNA]</scope>
    <source>
        <strain evidence="5">DSM 24913</strain>
    </source>
</reference>
<gene>
    <name evidence="4" type="ORF">SAMN05421686_11199</name>
</gene>
<dbReference type="InterPro" id="IPR020904">
    <property type="entry name" value="Sc_DH/Rdtase_CS"/>
</dbReference>
<dbReference type="OrthoDB" id="9775296at2"/>
<evidence type="ECO:0000256" key="1">
    <source>
        <dbReference type="ARBA" id="ARBA00006484"/>
    </source>
</evidence>
<dbReference type="RefSeq" id="WP_076517643.1">
    <property type="nucleotide sequence ID" value="NZ_FTOH01000011.1"/>
</dbReference>
<dbReference type="Proteomes" id="UP000185639">
    <property type="component" value="Unassembled WGS sequence"/>
</dbReference>
<dbReference type="SUPFAM" id="SSF51735">
    <property type="entry name" value="NAD(P)-binding Rossmann-fold domains"/>
    <property type="match status" value="1"/>
</dbReference>
<dbReference type="PANTHER" id="PTHR44169:SF6">
    <property type="entry name" value="NADPH-DEPENDENT 1-ACYLDIHYDROXYACETONE PHOSPHATE REDUCTASE"/>
    <property type="match status" value="1"/>
</dbReference>
<evidence type="ECO:0000256" key="3">
    <source>
        <dbReference type="RuleBase" id="RU000363"/>
    </source>
</evidence>
<dbReference type="PROSITE" id="PS00061">
    <property type="entry name" value="ADH_SHORT"/>
    <property type="match status" value="1"/>
</dbReference>
<dbReference type="PANTHER" id="PTHR44169">
    <property type="entry name" value="NADPH-DEPENDENT 1-ACYLDIHYDROXYACETONE PHOSPHATE REDUCTASE"/>
    <property type="match status" value="1"/>
</dbReference>